<dbReference type="EMBL" id="LODL01000013">
    <property type="protein sequence ID" value="KXB31337.1"/>
    <property type="molecule type" value="Genomic_DNA"/>
</dbReference>
<dbReference type="RefSeq" id="WP_066881887.1">
    <property type="nucleotide sequence ID" value="NZ_LODL01000013.1"/>
</dbReference>
<feature type="domain" description="2Fe-2S ferredoxin-type" evidence="1">
    <location>
        <begin position="2"/>
        <end position="120"/>
    </location>
</feature>
<protein>
    <submittedName>
        <fullName evidence="2">Ferredoxin</fullName>
    </submittedName>
</protein>
<gene>
    <name evidence="2" type="ORF">AT959_06565</name>
</gene>
<comment type="caution">
    <text evidence="2">The sequence shown here is derived from an EMBL/GenBank/DDBJ whole genome shotgun (WGS) entry which is preliminary data.</text>
</comment>
<proteinExistence type="predicted"/>
<accession>A0A133XK88</accession>
<dbReference type="STRING" id="281362.AT959_06565"/>
<dbReference type="Pfam" id="PF00111">
    <property type="entry name" value="Fer2"/>
    <property type="match status" value="1"/>
</dbReference>
<dbReference type="InterPro" id="IPR006058">
    <property type="entry name" value="2Fe2S_fd_BS"/>
</dbReference>
<dbReference type="Gene3D" id="3.10.20.30">
    <property type="match status" value="1"/>
</dbReference>
<evidence type="ECO:0000259" key="1">
    <source>
        <dbReference type="PROSITE" id="PS51085"/>
    </source>
</evidence>
<dbReference type="Proteomes" id="UP000070186">
    <property type="component" value="Unassembled WGS sequence"/>
</dbReference>
<dbReference type="InterPro" id="IPR001041">
    <property type="entry name" value="2Fe-2S_ferredoxin-type"/>
</dbReference>
<name>A0A133XK88_9RHOO</name>
<organism evidence="2 3">
    <name type="scientific">Dechloromonas denitrificans</name>
    <dbReference type="NCBI Taxonomy" id="281362"/>
    <lineage>
        <taxon>Bacteria</taxon>
        <taxon>Pseudomonadati</taxon>
        <taxon>Pseudomonadota</taxon>
        <taxon>Betaproteobacteria</taxon>
        <taxon>Rhodocyclales</taxon>
        <taxon>Azonexaceae</taxon>
        <taxon>Dechloromonas</taxon>
    </lineage>
</organism>
<dbReference type="GO" id="GO:0051537">
    <property type="term" value="F:2 iron, 2 sulfur cluster binding"/>
    <property type="evidence" value="ECO:0007669"/>
    <property type="project" value="InterPro"/>
</dbReference>
<dbReference type="AlphaFoldDB" id="A0A133XK88"/>
<keyword evidence="3" id="KW-1185">Reference proteome</keyword>
<reference evidence="2 3" key="1">
    <citation type="submission" date="2015-12" db="EMBL/GenBank/DDBJ databases">
        <title>Nitrous oxide reduction kinetics distinguish bacteria harboring typical versus atypical NosZ.</title>
        <authorList>
            <person name="Yoon S."/>
            <person name="Nissen S."/>
            <person name="Park D."/>
            <person name="Sanford R.A."/>
            <person name="Loeffler F.E."/>
        </authorList>
    </citation>
    <scope>NUCLEOTIDE SEQUENCE [LARGE SCALE GENOMIC DNA]</scope>
    <source>
        <strain evidence="2 3">ATCC BAA-841</strain>
    </source>
</reference>
<dbReference type="PROSITE" id="PS00197">
    <property type="entry name" value="2FE2S_FER_1"/>
    <property type="match status" value="1"/>
</dbReference>
<sequence>MALITFSSPMHKDKTVYAVAGSHTQTILDLAKEHHIPIDFGCQEGNCGTCLVKVSSVDGKRRPMGGPLNVREVAALTELGHITKAEIEQMYVDDIPPTQWRLACQMIVRDEDILVEYPSK</sequence>
<dbReference type="PROSITE" id="PS51085">
    <property type="entry name" value="2FE2S_FER_2"/>
    <property type="match status" value="1"/>
</dbReference>
<evidence type="ECO:0000313" key="2">
    <source>
        <dbReference type="EMBL" id="KXB31337.1"/>
    </source>
</evidence>
<dbReference type="CDD" id="cd00207">
    <property type="entry name" value="fer2"/>
    <property type="match status" value="1"/>
</dbReference>
<dbReference type="InterPro" id="IPR036010">
    <property type="entry name" value="2Fe-2S_ferredoxin-like_sf"/>
</dbReference>
<dbReference type="InterPro" id="IPR012675">
    <property type="entry name" value="Beta-grasp_dom_sf"/>
</dbReference>
<dbReference type="SUPFAM" id="SSF54292">
    <property type="entry name" value="2Fe-2S ferredoxin-like"/>
    <property type="match status" value="1"/>
</dbReference>
<evidence type="ECO:0000313" key="3">
    <source>
        <dbReference type="Proteomes" id="UP000070186"/>
    </source>
</evidence>